<evidence type="ECO:0000259" key="11">
    <source>
        <dbReference type="Pfam" id="PF10497"/>
    </source>
</evidence>
<evidence type="ECO:0000256" key="5">
    <source>
        <dbReference type="ARBA" id="ARBA00022553"/>
    </source>
</evidence>
<dbReference type="OrthoDB" id="298344at2759"/>
<keyword evidence="6" id="KW-0832">Ubl conjugation</keyword>
<dbReference type="RefSeq" id="XP_013080302.2">
    <property type="nucleotide sequence ID" value="XM_013224848.2"/>
</dbReference>
<keyword evidence="7" id="KW-0805">Transcription regulation</keyword>
<feature type="compositionally biased region" description="Low complexity" evidence="10">
    <location>
        <begin position="108"/>
        <end position="126"/>
    </location>
</feature>
<keyword evidence="3" id="KW-0963">Cytoplasm</keyword>
<keyword evidence="5" id="KW-0597">Phosphoprotein</keyword>
<evidence type="ECO:0000256" key="9">
    <source>
        <dbReference type="ARBA" id="ARBA00023242"/>
    </source>
</evidence>
<dbReference type="Pfam" id="PF10497">
    <property type="entry name" value="zf-4CXXC_R1"/>
    <property type="match status" value="1"/>
</dbReference>
<feature type="region of interest" description="Disordered" evidence="10">
    <location>
        <begin position="73"/>
        <end position="126"/>
    </location>
</feature>
<evidence type="ECO:0000256" key="6">
    <source>
        <dbReference type="ARBA" id="ARBA00022843"/>
    </source>
</evidence>
<keyword evidence="9" id="KW-0539">Nucleus</keyword>
<dbReference type="AlphaFoldDB" id="A0A2C9JS92"/>
<dbReference type="STRING" id="6526.A0A2C9JS92"/>
<feature type="region of interest" description="Disordered" evidence="10">
    <location>
        <begin position="149"/>
        <end position="175"/>
    </location>
</feature>
<evidence type="ECO:0000256" key="10">
    <source>
        <dbReference type="SAM" id="MobiDB-lite"/>
    </source>
</evidence>
<evidence type="ECO:0000256" key="8">
    <source>
        <dbReference type="ARBA" id="ARBA00023163"/>
    </source>
</evidence>
<dbReference type="GO" id="GO:0005634">
    <property type="term" value="C:nucleus"/>
    <property type="evidence" value="ECO:0007669"/>
    <property type="project" value="UniProtKB-SubCell"/>
</dbReference>
<dbReference type="VEuPathDB" id="VectorBase:BGLB007205"/>
<organism evidence="12 13">
    <name type="scientific">Biomphalaria glabrata</name>
    <name type="common">Bloodfluke planorb</name>
    <name type="synonym">Freshwater snail</name>
    <dbReference type="NCBI Taxonomy" id="6526"/>
    <lineage>
        <taxon>Eukaryota</taxon>
        <taxon>Metazoa</taxon>
        <taxon>Spiralia</taxon>
        <taxon>Lophotrochozoa</taxon>
        <taxon>Mollusca</taxon>
        <taxon>Gastropoda</taxon>
        <taxon>Heterobranchia</taxon>
        <taxon>Euthyneura</taxon>
        <taxon>Panpulmonata</taxon>
        <taxon>Hygrophila</taxon>
        <taxon>Lymnaeoidea</taxon>
        <taxon>Planorbidae</taxon>
        <taxon>Biomphalaria</taxon>
    </lineage>
</organism>
<evidence type="ECO:0000256" key="3">
    <source>
        <dbReference type="ARBA" id="ARBA00022490"/>
    </source>
</evidence>
<dbReference type="KEGG" id="bgt:106065919"/>
<evidence type="ECO:0000313" key="12">
    <source>
        <dbReference type="EnsemblMetazoa" id="BGLB007205-PC"/>
    </source>
</evidence>
<dbReference type="InterPro" id="IPR040221">
    <property type="entry name" value="CDCA7/CDA7L"/>
</dbReference>
<dbReference type="GO" id="GO:0005737">
    <property type="term" value="C:cytoplasm"/>
    <property type="evidence" value="ECO:0007669"/>
    <property type="project" value="UniProtKB-SubCell"/>
</dbReference>
<dbReference type="PANTHER" id="PTHR31169">
    <property type="entry name" value="OS05G0300700 PROTEIN"/>
    <property type="match status" value="1"/>
</dbReference>
<dbReference type="InterPro" id="IPR018866">
    <property type="entry name" value="Znf-4CXXC_R1"/>
</dbReference>
<evidence type="ECO:0000256" key="2">
    <source>
        <dbReference type="ARBA" id="ARBA00004496"/>
    </source>
</evidence>
<keyword evidence="8" id="KW-0804">Transcription</keyword>
<dbReference type="GO" id="GO:0006355">
    <property type="term" value="P:regulation of DNA-templated transcription"/>
    <property type="evidence" value="ECO:0007669"/>
    <property type="project" value="InterPro"/>
</dbReference>
<name>A0A2C9JS92_BIOGL</name>
<sequence length="304" mass="34272">MFTFRGSAIILQRLPIHRQEMKKELKPSINEVALYDELRQKNLRDNKTILTKLMSDMTGGLAVKLSIPPKKRISSSKFTDKDGVVRRNPSRSARYAPTHFEPPRTRSKSGSLSSSPSSSTTSTPLSTPEKLVVRFGFFRKLSETSSSGATYNELDDVEDDFPLPQQTRKPRTKHEVKLAEDITQEDLDMVSVVVSEKKYDSIVGTTCHQCRQKTLDMKTICRSADCCGIRGQFCGPCLRNRYGEDAKVALKDPKWICPPCRGICNCSFCRRKNGRVSTGILIHTAREHGYTDVNSYLRGLKKES</sequence>
<gene>
    <name evidence="12" type="primary">106065919</name>
</gene>
<proteinExistence type="predicted"/>
<evidence type="ECO:0000313" key="13">
    <source>
        <dbReference type="Proteomes" id="UP000076420"/>
    </source>
</evidence>
<dbReference type="EnsemblMetazoa" id="BGLB007205-RC">
    <property type="protein sequence ID" value="BGLB007205-PC"/>
    <property type="gene ID" value="BGLB007205"/>
</dbReference>
<protein>
    <recommendedName>
        <fullName evidence="11">Zinc-finger domain-containing protein</fullName>
    </recommendedName>
</protein>
<accession>A0A2C9JS92</accession>
<dbReference type="PANTHER" id="PTHR31169:SF8">
    <property type="entry name" value="ZINC-FINGER DOMAIN OF MONOAMINE-OXIDASE A REPRESSOR R1 PROTEIN"/>
    <property type="match status" value="1"/>
</dbReference>
<comment type="subcellular location">
    <subcellularLocation>
        <location evidence="2">Cytoplasm</location>
    </subcellularLocation>
    <subcellularLocation>
        <location evidence="1">Nucleus</location>
    </subcellularLocation>
</comment>
<reference evidence="12" key="1">
    <citation type="submission" date="2020-05" db="UniProtKB">
        <authorList>
            <consortium name="EnsemblMetazoa"/>
        </authorList>
    </citation>
    <scope>IDENTIFICATION</scope>
    <source>
        <strain evidence="12">BB02</strain>
    </source>
</reference>
<feature type="domain" description="Zinc-finger" evidence="11">
    <location>
        <begin position="199"/>
        <end position="297"/>
    </location>
</feature>
<evidence type="ECO:0000256" key="4">
    <source>
        <dbReference type="ARBA" id="ARBA00022499"/>
    </source>
</evidence>
<dbReference type="VEuPathDB" id="VectorBase:BGLAX_051372"/>
<dbReference type="Proteomes" id="UP000076420">
    <property type="component" value="Unassembled WGS sequence"/>
</dbReference>
<keyword evidence="4" id="KW-1017">Isopeptide bond</keyword>
<evidence type="ECO:0000256" key="7">
    <source>
        <dbReference type="ARBA" id="ARBA00023015"/>
    </source>
</evidence>
<evidence type="ECO:0000256" key="1">
    <source>
        <dbReference type="ARBA" id="ARBA00004123"/>
    </source>
</evidence>